<sequence length="110" mass="12877">MKLNFRDEDLDSALPIFNRISSDKNLGRDAQFTFNEGQSHESVINTLGGRNHEDNIFSTGTPYNCRPLVAVRKENFDSGKKHKWQEAVVREQSCNYYYYYRICYYGESCD</sequence>
<proteinExistence type="predicted"/>
<evidence type="ECO:0000313" key="1">
    <source>
        <dbReference type="EMBL" id="CAD7227003.1"/>
    </source>
</evidence>
<protein>
    <submittedName>
        <fullName evidence="1">Uncharacterized protein</fullName>
    </submittedName>
</protein>
<accession>A0A7R8W8P7</accession>
<reference evidence="1" key="1">
    <citation type="submission" date="2020-11" db="EMBL/GenBank/DDBJ databases">
        <authorList>
            <person name="Tran Van P."/>
        </authorList>
    </citation>
    <scope>NUCLEOTIDE SEQUENCE</scope>
</reference>
<dbReference type="EMBL" id="OB661000">
    <property type="protein sequence ID" value="CAD7227003.1"/>
    <property type="molecule type" value="Genomic_DNA"/>
</dbReference>
<gene>
    <name evidence="1" type="ORF">CTOB1V02_LOCUS4914</name>
</gene>
<organism evidence="1">
    <name type="scientific">Cyprideis torosa</name>
    <dbReference type="NCBI Taxonomy" id="163714"/>
    <lineage>
        <taxon>Eukaryota</taxon>
        <taxon>Metazoa</taxon>
        <taxon>Ecdysozoa</taxon>
        <taxon>Arthropoda</taxon>
        <taxon>Crustacea</taxon>
        <taxon>Oligostraca</taxon>
        <taxon>Ostracoda</taxon>
        <taxon>Podocopa</taxon>
        <taxon>Podocopida</taxon>
        <taxon>Cytherocopina</taxon>
        <taxon>Cytheroidea</taxon>
        <taxon>Cytherideidae</taxon>
        <taxon>Cyprideis</taxon>
    </lineage>
</organism>
<dbReference type="AlphaFoldDB" id="A0A7R8W8P7"/>
<name>A0A7R8W8P7_9CRUS</name>